<dbReference type="Pfam" id="PF13030">
    <property type="entry name" value="DUF3891"/>
    <property type="match status" value="1"/>
</dbReference>
<sequence length="265" mass="30555">MACILPPGKGPLVIVRPYQSPSGESLLYLIPQSVHAALSGDLASHWGNGGFQPLVHPEVVWPAIFHHDDGWIPTDNAPPIDAQTKRPVSFLDSPAADSHAIWTKSIQGAARISPFAQYLIAEHFMMLREHSHSADSEAGRTFLSKYEELCDTWRDRWEERHPACHEEEVQLALRQLRFFDWFSLWLCLAERTERHTFEETPQELPLTVTPQKEGEFLIEPWPWTVDDVHVAVGGWLVPDRDYDNTDDLLREMTDWRRLNWRFVSN</sequence>
<protein>
    <submittedName>
        <fullName evidence="1">DUF3891 family protein</fullName>
    </submittedName>
</protein>
<gene>
    <name evidence="1" type="ORF">DTL42_23950</name>
</gene>
<organism evidence="1 2">
    <name type="scientific">Bremerella cremea</name>
    <dbReference type="NCBI Taxonomy" id="1031537"/>
    <lineage>
        <taxon>Bacteria</taxon>
        <taxon>Pseudomonadati</taxon>
        <taxon>Planctomycetota</taxon>
        <taxon>Planctomycetia</taxon>
        <taxon>Pirellulales</taxon>
        <taxon>Pirellulaceae</taxon>
        <taxon>Bremerella</taxon>
    </lineage>
</organism>
<dbReference type="AlphaFoldDB" id="A0A368KIP6"/>
<comment type="caution">
    <text evidence="1">The sequence shown here is derived from an EMBL/GenBank/DDBJ whole genome shotgun (WGS) entry which is preliminary data.</text>
</comment>
<dbReference type="Proteomes" id="UP000253562">
    <property type="component" value="Unassembled WGS sequence"/>
</dbReference>
<evidence type="ECO:0000313" key="1">
    <source>
        <dbReference type="EMBL" id="RCS40433.1"/>
    </source>
</evidence>
<name>A0A368KIP6_9BACT</name>
<dbReference type="EMBL" id="QPEX01000046">
    <property type="protein sequence ID" value="RCS40433.1"/>
    <property type="molecule type" value="Genomic_DNA"/>
</dbReference>
<accession>A0A368KIP6</accession>
<dbReference type="InterPro" id="IPR024992">
    <property type="entry name" value="DUF3891"/>
</dbReference>
<reference evidence="1 2" key="1">
    <citation type="submission" date="2018-07" db="EMBL/GenBank/DDBJ databases">
        <title>Comparative genomes isolates from brazilian mangrove.</title>
        <authorList>
            <person name="De Araujo J.E."/>
            <person name="Taketani R.G."/>
            <person name="Silva M.C.P."/>
            <person name="Lourenco M.V."/>
            <person name="Oliveira V.M."/>
            <person name="Andreote F.D."/>
        </authorList>
    </citation>
    <scope>NUCLEOTIDE SEQUENCE [LARGE SCALE GENOMIC DNA]</scope>
    <source>
        <strain evidence="1 2">HEX PRIS-MGV</strain>
    </source>
</reference>
<evidence type="ECO:0000313" key="2">
    <source>
        <dbReference type="Proteomes" id="UP000253562"/>
    </source>
</evidence>
<proteinExistence type="predicted"/>